<dbReference type="InterPro" id="IPR032675">
    <property type="entry name" value="LRR_dom_sf"/>
</dbReference>
<accession>A0A0H5QRC5</accession>
<sequence length="1032" mass="119133">MPAGSFWDYTPSLQLLYMDGNAITSLPSLNSLSALKSLTGVSFRENPVAVKPSYRLLLLTAAPTLRIIDNFIVSDQERLRSCNLGPKCIPLSVDFQFELFRCQRDSSFATFRAKLNEYILDLRWRHMKLSPIISIQSCFRNFLTRKRKRNIKLNDLPTAENTKHKPLNSFRDKPMMNVMKNQNFEPADDKSNHQSSPSNVVSRQGTHMQDKSIILIGKQHIGAFSRLLLQAQTMIATINTNSTEMSLLPINVSLSRSSTDLQNPIFRVAFRNITLSKAIELRNAFKPVEASLPIRRRMVTGCTKWDTLFCTAWNQNGIPDNEKMAFHLQALSSECIDVVLRLVSSYNQVQEASSVLPVYSYRKASEYVAAVCIQSIWRGTRIRRLVSHQLAFDRRVNRAIICLVHWWRTRLLLMRLRMLTEARHVSASITSPFTFVDRSALDLLMTVPNPFRRLNLFPEQRIKFDLQESDGSTRVVISPEDKGKMVRLIPKWLGCVWSVEVQEAYGQDQAPLRHRLRELVQSDTSTEVYAIPAPGNLIKTEGVMEPQAKILWLLKFSSTLEAQIRAHLLLIHTWDPITRTYCQVRGAQQVENRFVPIGQEIKVPKSYREIPDTHNPVRLGAAASTSPSINADGIVTVVKYLNEHLNEVEPDVLENHHVKPKYRSDLGEDEDLVLVENFLLNIHNTSWEAQVRLQDKIDFQSRNLELHSFGPSIITDAEQIAKDSKNTKLILGNLTRRESAQLTSRREQMKILEREEQRQKLQRAKDVHQIRMNQNKLRVRPHTDDHCAAELSKIRCENLVAVQATISRAKMRRRHFVKEQWIERRINDVQRKNARLAEQQSVTDALKQVQYGNKCRLSELHKKYKIEAKSRAEKRKSWNGAMHFQRQVYQICKQMTSCQIEEMAEARFINTTRDVQLRRVRDTHTRHHIHDTLLAQFNRKRQNAIVQQLRIRDQIEQTRVDSQNVMGLQKSERRHIKYMKEMIDEDIDSCRDVMNMDLSGLVRAEDPGKDIASKLDALEALTATVRSACARV</sequence>
<dbReference type="Pfam" id="PF14580">
    <property type="entry name" value="LRR_9"/>
    <property type="match status" value="1"/>
</dbReference>
<organism evidence="4">
    <name type="scientific">Spongospora subterranea</name>
    <dbReference type="NCBI Taxonomy" id="70186"/>
    <lineage>
        <taxon>Eukaryota</taxon>
        <taxon>Sar</taxon>
        <taxon>Rhizaria</taxon>
        <taxon>Endomyxa</taxon>
        <taxon>Phytomyxea</taxon>
        <taxon>Plasmodiophorida</taxon>
        <taxon>Plasmodiophoridae</taxon>
        <taxon>Spongospora</taxon>
    </lineage>
</organism>
<dbReference type="PANTHER" id="PTHR18849:SF0">
    <property type="entry name" value="CILIA- AND FLAGELLA-ASSOCIATED PROTEIN 410-RELATED"/>
    <property type="match status" value="1"/>
</dbReference>
<name>A0A0H5QRC5_9EUKA</name>
<protein>
    <submittedName>
        <fullName evidence="4">Uncharacterized protein</fullName>
    </submittedName>
</protein>
<evidence type="ECO:0000256" key="2">
    <source>
        <dbReference type="ARBA" id="ARBA00022737"/>
    </source>
</evidence>
<dbReference type="EMBL" id="HACM01003604">
    <property type="protein sequence ID" value="CRZ04046.1"/>
    <property type="molecule type" value="Transcribed_RNA"/>
</dbReference>
<keyword evidence="2" id="KW-0677">Repeat</keyword>
<dbReference type="PROSITE" id="PS51450">
    <property type="entry name" value="LRR"/>
    <property type="match status" value="1"/>
</dbReference>
<evidence type="ECO:0000256" key="1">
    <source>
        <dbReference type="ARBA" id="ARBA00022614"/>
    </source>
</evidence>
<evidence type="ECO:0000256" key="3">
    <source>
        <dbReference type="SAM" id="MobiDB-lite"/>
    </source>
</evidence>
<proteinExistence type="predicted"/>
<keyword evidence="1" id="KW-0433">Leucine-rich repeat</keyword>
<dbReference type="Pfam" id="PF00612">
    <property type="entry name" value="IQ"/>
    <property type="match status" value="2"/>
</dbReference>
<dbReference type="PANTHER" id="PTHR18849">
    <property type="entry name" value="LEUCINE RICH REPEAT PROTEIN"/>
    <property type="match status" value="1"/>
</dbReference>
<dbReference type="InterPro" id="IPR000048">
    <property type="entry name" value="IQ_motif_EF-hand-BS"/>
</dbReference>
<dbReference type="InterPro" id="IPR001611">
    <property type="entry name" value="Leu-rich_rpt"/>
</dbReference>
<dbReference type="PROSITE" id="PS50096">
    <property type="entry name" value="IQ"/>
    <property type="match status" value="2"/>
</dbReference>
<evidence type="ECO:0000313" key="4">
    <source>
        <dbReference type="EMBL" id="CRZ04046.1"/>
    </source>
</evidence>
<dbReference type="SUPFAM" id="SSF52058">
    <property type="entry name" value="L domain-like"/>
    <property type="match status" value="1"/>
</dbReference>
<dbReference type="AlphaFoldDB" id="A0A0H5QRC5"/>
<feature type="compositionally biased region" description="Polar residues" evidence="3">
    <location>
        <begin position="193"/>
        <end position="205"/>
    </location>
</feature>
<feature type="region of interest" description="Disordered" evidence="3">
    <location>
        <begin position="154"/>
        <end position="205"/>
    </location>
</feature>
<dbReference type="Gene3D" id="3.80.10.10">
    <property type="entry name" value="Ribonuclease Inhibitor"/>
    <property type="match status" value="1"/>
</dbReference>
<reference evidence="4" key="1">
    <citation type="submission" date="2015-04" db="EMBL/GenBank/DDBJ databases">
        <title>The genome sequence of the plant pathogenic Rhizarian Plasmodiophora brassicae reveals insights in its biotrophic life cycle and the origin of chitin synthesis.</title>
        <authorList>
            <person name="Schwelm A."/>
            <person name="Fogelqvist J."/>
            <person name="Knaust A."/>
            <person name="Julke S."/>
            <person name="Lilja T."/>
            <person name="Dhandapani V."/>
            <person name="Bonilla-Rosso G."/>
            <person name="Karlsson M."/>
            <person name="Shevchenko A."/>
            <person name="Choi S.R."/>
            <person name="Kim H.G."/>
            <person name="Park J.Y."/>
            <person name="Lim Y.P."/>
            <person name="Ludwig-Muller J."/>
            <person name="Dixelius C."/>
        </authorList>
    </citation>
    <scope>NUCLEOTIDE SEQUENCE</scope>
    <source>
        <tissue evidence="4">Potato root galls</tissue>
    </source>
</reference>
<feature type="non-terminal residue" evidence="4">
    <location>
        <position position="1032"/>
    </location>
</feature>